<reference evidence="9 10" key="1">
    <citation type="submission" date="2018-02" db="EMBL/GenBank/DDBJ databases">
        <title>Complete genome sequencing of Faecalibacterium prausnitzii strains isolated from the human gut.</title>
        <authorList>
            <person name="Fitzgerald B.C."/>
            <person name="Shkoporov A.N."/>
            <person name="Ross P.R."/>
            <person name="Hill C."/>
        </authorList>
    </citation>
    <scope>NUCLEOTIDE SEQUENCE [LARGE SCALE GENOMIC DNA]</scope>
    <source>
        <strain evidence="9 10">APC942/31-1</strain>
    </source>
</reference>
<dbReference type="GO" id="GO:0016887">
    <property type="term" value="F:ATP hydrolysis activity"/>
    <property type="evidence" value="ECO:0007669"/>
    <property type="project" value="InterPro"/>
</dbReference>
<keyword evidence="5 7" id="KW-1133">Transmembrane helix</keyword>
<dbReference type="GO" id="GO:0042626">
    <property type="term" value="F:ATPase-coupled transmembrane transporter activity"/>
    <property type="evidence" value="ECO:0007669"/>
    <property type="project" value="TreeGrafter"/>
</dbReference>
<dbReference type="SUPFAM" id="SSF52540">
    <property type="entry name" value="P-loop containing nucleoside triphosphate hydrolases"/>
    <property type="match status" value="1"/>
</dbReference>
<accession>A0A367FV03</accession>
<keyword evidence="4" id="KW-0067">ATP-binding</keyword>
<sequence>MKLQLWAVKEVIKRCTGTVVLIGILTIIKYALQPITLYLYKTIISDLENIQIYFVIIWIFLLLVIEIGGLFLDTCSTILEKKLQLNIDTKFYDDVWKNAECIDVYQWDKNEFMIKIGRIKKAVESNFASSITMFFSVIGISLSLLVSIVMIIQTNIVYFWLFILMGTFQNVFLFKYNLDYVELIKKQEPFQRKHDYFANILKSRKYIKELRILQIEEWLEKKRSKVYYKTKDINMKFSAKWTITNLIWALGMYVIEGIFYLIIIVASYNGKMGVDDAVFLIQSQLTVINLISSLLQIVSSFSKEGLYLNEYRSFTKTKENKTRKTPEYSYQSNLSVKVENLNYQYSDERVLKDINISIKRGEKVAILGENGSGKSTLAKLILGLLQPTTGNIILFHDKKSAVFQDYAHFYTTVRENIALGNIEFLNKDSTLYEMIKNVTVDEQDLDNYTLDTKLGTEYFDDAIDLSGGQWQKLAYIRSIIRQADLLIFDEATSALDAVSELKQYKMLKNMLKEKTIIIITHRVGIAREMNNIIYLENGRVVETGNHEKLMDKKGKYFDLYTTQAEWYLEENKSENVIYD</sequence>
<comment type="subcellular location">
    <subcellularLocation>
        <location evidence="1">Cell membrane</location>
        <topology evidence="1">Multi-pass membrane protein</topology>
    </subcellularLocation>
</comment>
<dbReference type="PROSITE" id="PS50893">
    <property type="entry name" value="ABC_TRANSPORTER_2"/>
    <property type="match status" value="1"/>
</dbReference>
<evidence type="ECO:0000256" key="3">
    <source>
        <dbReference type="ARBA" id="ARBA00022741"/>
    </source>
</evidence>
<feature type="transmembrane region" description="Helical" evidence="7">
    <location>
        <begin position="52"/>
        <end position="72"/>
    </location>
</feature>
<name>A0A367FV03_9FIRM</name>
<proteinExistence type="predicted"/>
<dbReference type="RefSeq" id="WP_114002905.1">
    <property type="nucleotide sequence ID" value="NZ_PSQG01000045.1"/>
</dbReference>
<gene>
    <name evidence="9" type="ORF">C4886_17555</name>
</gene>
<evidence type="ECO:0000313" key="9">
    <source>
        <dbReference type="EMBL" id="RCH41574.1"/>
    </source>
</evidence>
<dbReference type="PANTHER" id="PTHR24221:SF654">
    <property type="entry name" value="ATP-BINDING CASSETTE SUB-FAMILY B MEMBER 6"/>
    <property type="match status" value="1"/>
</dbReference>
<dbReference type="PANTHER" id="PTHR24221">
    <property type="entry name" value="ATP-BINDING CASSETTE SUB-FAMILY B"/>
    <property type="match status" value="1"/>
</dbReference>
<dbReference type="Proteomes" id="UP000253208">
    <property type="component" value="Unassembled WGS sequence"/>
</dbReference>
<feature type="transmembrane region" description="Helical" evidence="7">
    <location>
        <begin position="158"/>
        <end position="178"/>
    </location>
</feature>
<dbReference type="InterPro" id="IPR003593">
    <property type="entry name" value="AAA+_ATPase"/>
</dbReference>
<keyword evidence="6 7" id="KW-0472">Membrane</keyword>
<dbReference type="GO" id="GO:0005524">
    <property type="term" value="F:ATP binding"/>
    <property type="evidence" value="ECO:0007669"/>
    <property type="project" value="UniProtKB-KW"/>
</dbReference>
<dbReference type="Pfam" id="PF00005">
    <property type="entry name" value="ABC_tran"/>
    <property type="match status" value="1"/>
</dbReference>
<evidence type="ECO:0000259" key="8">
    <source>
        <dbReference type="PROSITE" id="PS50893"/>
    </source>
</evidence>
<dbReference type="Gene3D" id="1.20.1560.10">
    <property type="entry name" value="ABC transporter type 1, transmembrane domain"/>
    <property type="match status" value="1"/>
</dbReference>
<dbReference type="InterPro" id="IPR039421">
    <property type="entry name" value="Type_1_exporter"/>
</dbReference>
<evidence type="ECO:0000256" key="5">
    <source>
        <dbReference type="ARBA" id="ARBA00022989"/>
    </source>
</evidence>
<dbReference type="InterPro" id="IPR036640">
    <property type="entry name" value="ABC1_TM_sf"/>
</dbReference>
<evidence type="ECO:0000256" key="2">
    <source>
        <dbReference type="ARBA" id="ARBA00022692"/>
    </source>
</evidence>
<feature type="transmembrane region" description="Helical" evidence="7">
    <location>
        <begin position="12"/>
        <end position="32"/>
    </location>
</feature>
<evidence type="ECO:0000256" key="1">
    <source>
        <dbReference type="ARBA" id="ARBA00004651"/>
    </source>
</evidence>
<dbReference type="AlphaFoldDB" id="A0A367FV03"/>
<dbReference type="InterPro" id="IPR027417">
    <property type="entry name" value="P-loop_NTPase"/>
</dbReference>
<dbReference type="GO" id="GO:0005886">
    <property type="term" value="C:plasma membrane"/>
    <property type="evidence" value="ECO:0007669"/>
    <property type="project" value="UniProtKB-SubCell"/>
</dbReference>
<evidence type="ECO:0000256" key="6">
    <source>
        <dbReference type="ARBA" id="ARBA00023136"/>
    </source>
</evidence>
<keyword evidence="3" id="KW-0547">Nucleotide-binding</keyword>
<dbReference type="InterPro" id="IPR003439">
    <property type="entry name" value="ABC_transporter-like_ATP-bd"/>
</dbReference>
<organism evidence="9 10">
    <name type="scientific">Blautia obeum</name>
    <dbReference type="NCBI Taxonomy" id="40520"/>
    <lineage>
        <taxon>Bacteria</taxon>
        <taxon>Bacillati</taxon>
        <taxon>Bacillota</taxon>
        <taxon>Clostridia</taxon>
        <taxon>Lachnospirales</taxon>
        <taxon>Lachnospiraceae</taxon>
        <taxon>Blautia</taxon>
    </lineage>
</organism>
<dbReference type="Gene3D" id="3.40.50.300">
    <property type="entry name" value="P-loop containing nucleotide triphosphate hydrolases"/>
    <property type="match status" value="1"/>
</dbReference>
<feature type="domain" description="ABC transporter" evidence="8">
    <location>
        <begin position="336"/>
        <end position="562"/>
    </location>
</feature>
<evidence type="ECO:0000313" key="10">
    <source>
        <dbReference type="Proteomes" id="UP000253208"/>
    </source>
</evidence>
<dbReference type="SUPFAM" id="SSF90123">
    <property type="entry name" value="ABC transporter transmembrane region"/>
    <property type="match status" value="1"/>
</dbReference>
<dbReference type="EMBL" id="PSQG01000045">
    <property type="protein sequence ID" value="RCH41574.1"/>
    <property type="molecule type" value="Genomic_DNA"/>
</dbReference>
<feature type="transmembrane region" description="Helical" evidence="7">
    <location>
        <begin position="127"/>
        <end position="152"/>
    </location>
</feature>
<keyword evidence="2 7" id="KW-0812">Transmembrane</keyword>
<comment type="caution">
    <text evidence="9">The sequence shown here is derived from an EMBL/GenBank/DDBJ whole genome shotgun (WGS) entry which is preliminary data.</text>
</comment>
<dbReference type="CDD" id="cd03228">
    <property type="entry name" value="ABCC_MRP_Like"/>
    <property type="match status" value="1"/>
</dbReference>
<evidence type="ECO:0000256" key="4">
    <source>
        <dbReference type="ARBA" id="ARBA00022840"/>
    </source>
</evidence>
<evidence type="ECO:0000256" key="7">
    <source>
        <dbReference type="SAM" id="Phobius"/>
    </source>
</evidence>
<feature type="transmembrane region" description="Helical" evidence="7">
    <location>
        <begin position="246"/>
        <end position="266"/>
    </location>
</feature>
<protein>
    <recommendedName>
        <fullName evidence="8">ABC transporter domain-containing protein</fullName>
    </recommendedName>
</protein>
<dbReference type="SMART" id="SM00382">
    <property type="entry name" value="AAA"/>
    <property type="match status" value="1"/>
</dbReference>